<evidence type="ECO:0000256" key="1">
    <source>
        <dbReference type="SAM" id="MobiDB-lite"/>
    </source>
</evidence>
<gene>
    <name evidence="2" type="ORF">Esi_0162_0018</name>
</gene>
<dbReference type="OrthoDB" id="10489870at2759"/>
<feature type="compositionally biased region" description="Basic residues" evidence="1">
    <location>
        <begin position="128"/>
        <end position="139"/>
    </location>
</feature>
<feature type="region of interest" description="Disordered" evidence="1">
    <location>
        <begin position="91"/>
        <end position="151"/>
    </location>
</feature>
<evidence type="ECO:0000313" key="3">
    <source>
        <dbReference type="Proteomes" id="UP000002630"/>
    </source>
</evidence>
<dbReference type="InParanoid" id="D7FLX9"/>
<accession>D7FLX9</accession>
<feature type="compositionally biased region" description="Low complexity" evidence="1">
    <location>
        <begin position="217"/>
        <end position="229"/>
    </location>
</feature>
<name>D7FLX9_ECTSI</name>
<sequence>MEVGNMAYLAVVVEAIIALAETGKRASLLPSLKKQLPRVKSKLRSAIQAGVEDGSLVKAIRGSRDSRRYGPLGSLLRTLVLIAKTYKLGSAGGKTSRSSVARGKKKPMVTVTRRKAEVVRASDSATAARRKSASKRKTRVSTSAKAPSTAVSNAGKKIAAVFWPGRRTGKSARKTACVKRAGKPATVVSRWTAAAAGKKRAAVARKKTVTKGRTVAKTKATTSKKVAKR</sequence>
<protein>
    <submittedName>
        <fullName evidence="2">Uncharacterized protein</fullName>
    </submittedName>
</protein>
<proteinExistence type="predicted"/>
<dbReference type="AlphaFoldDB" id="D7FLX9"/>
<reference evidence="2 3" key="1">
    <citation type="journal article" date="2010" name="Nature">
        <title>The Ectocarpus genome and the independent evolution of multicellularity in brown algae.</title>
        <authorList>
            <person name="Cock J.M."/>
            <person name="Sterck L."/>
            <person name="Rouze P."/>
            <person name="Scornet D."/>
            <person name="Allen A.E."/>
            <person name="Amoutzias G."/>
            <person name="Anthouard V."/>
            <person name="Artiguenave F."/>
            <person name="Aury J.M."/>
            <person name="Badger J.H."/>
            <person name="Beszteri B."/>
            <person name="Billiau K."/>
            <person name="Bonnet E."/>
            <person name="Bothwell J.H."/>
            <person name="Bowler C."/>
            <person name="Boyen C."/>
            <person name="Brownlee C."/>
            <person name="Carrano C.J."/>
            <person name="Charrier B."/>
            <person name="Cho G.Y."/>
            <person name="Coelho S.M."/>
            <person name="Collen J."/>
            <person name="Corre E."/>
            <person name="Da Silva C."/>
            <person name="Delage L."/>
            <person name="Delaroque N."/>
            <person name="Dittami S.M."/>
            <person name="Doulbeau S."/>
            <person name="Elias M."/>
            <person name="Farnham G."/>
            <person name="Gachon C.M."/>
            <person name="Gschloessl B."/>
            <person name="Heesch S."/>
            <person name="Jabbari K."/>
            <person name="Jubin C."/>
            <person name="Kawai H."/>
            <person name="Kimura K."/>
            <person name="Kloareg B."/>
            <person name="Kupper F.C."/>
            <person name="Lang D."/>
            <person name="Le Bail A."/>
            <person name="Leblanc C."/>
            <person name="Lerouge P."/>
            <person name="Lohr M."/>
            <person name="Lopez P.J."/>
            <person name="Martens C."/>
            <person name="Maumus F."/>
            <person name="Michel G."/>
            <person name="Miranda-Saavedra D."/>
            <person name="Morales J."/>
            <person name="Moreau H."/>
            <person name="Motomura T."/>
            <person name="Nagasato C."/>
            <person name="Napoli C.A."/>
            <person name="Nelson D.R."/>
            <person name="Nyvall-Collen P."/>
            <person name="Peters A.F."/>
            <person name="Pommier C."/>
            <person name="Potin P."/>
            <person name="Poulain J."/>
            <person name="Quesneville H."/>
            <person name="Read B."/>
            <person name="Rensing S.A."/>
            <person name="Ritter A."/>
            <person name="Rousvoal S."/>
            <person name="Samanta M."/>
            <person name="Samson G."/>
            <person name="Schroeder D.C."/>
            <person name="Segurens B."/>
            <person name="Strittmatter M."/>
            <person name="Tonon T."/>
            <person name="Tregear J.W."/>
            <person name="Valentin K."/>
            <person name="von Dassow P."/>
            <person name="Yamagishi T."/>
            <person name="Van de Peer Y."/>
            <person name="Wincker P."/>
        </authorList>
    </citation>
    <scope>NUCLEOTIDE SEQUENCE [LARGE SCALE GENOMIC DNA]</scope>
    <source>
        <strain evidence="3">Ec32 / CCAP1310/4</strain>
    </source>
</reference>
<feature type="compositionally biased region" description="Basic residues" evidence="1">
    <location>
        <begin position="204"/>
        <end position="216"/>
    </location>
</feature>
<organism evidence="2 3">
    <name type="scientific">Ectocarpus siliculosus</name>
    <name type="common">Brown alga</name>
    <name type="synonym">Conferva siliculosa</name>
    <dbReference type="NCBI Taxonomy" id="2880"/>
    <lineage>
        <taxon>Eukaryota</taxon>
        <taxon>Sar</taxon>
        <taxon>Stramenopiles</taxon>
        <taxon>Ochrophyta</taxon>
        <taxon>PX clade</taxon>
        <taxon>Phaeophyceae</taxon>
        <taxon>Ectocarpales</taxon>
        <taxon>Ectocarpaceae</taxon>
        <taxon>Ectocarpus</taxon>
    </lineage>
</organism>
<keyword evidence="3" id="KW-1185">Reference proteome</keyword>
<feature type="region of interest" description="Disordered" evidence="1">
    <location>
        <begin position="204"/>
        <end position="229"/>
    </location>
</feature>
<evidence type="ECO:0000313" key="2">
    <source>
        <dbReference type="EMBL" id="CBJ29804.1"/>
    </source>
</evidence>
<dbReference type="Proteomes" id="UP000002630">
    <property type="component" value="Linkage Group LG21"/>
</dbReference>
<dbReference type="EMBL" id="FN648158">
    <property type="protein sequence ID" value="CBJ29804.1"/>
    <property type="molecule type" value="Genomic_DNA"/>
</dbReference>
<dbReference type="EMBL" id="FN649746">
    <property type="protein sequence ID" value="CBJ29804.1"/>
    <property type="molecule type" value="Genomic_DNA"/>
</dbReference>